<evidence type="ECO:0000313" key="1">
    <source>
        <dbReference type="EMBL" id="MFB9207832.1"/>
    </source>
</evidence>
<dbReference type="EMBL" id="JBHMEI010000066">
    <property type="protein sequence ID" value="MFB9207832.1"/>
    <property type="molecule type" value="Genomic_DNA"/>
</dbReference>
<gene>
    <name evidence="1" type="ORF">ACFFV7_42080</name>
</gene>
<organism evidence="1 2">
    <name type="scientific">Nonomuraea spiralis</name>
    <dbReference type="NCBI Taxonomy" id="46182"/>
    <lineage>
        <taxon>Bacteria</taxon>
        <taxon>Bacillati</taxon>
        <taxon>Actinomycetota</taxon>
        <taxon>Actinomycetes</taxon>
        <taxon>Streptosporangiales</taxon>
        <taxon>Streptosporangiaceae</taxon>
        <taxon>Nonomuraea</taxon>
    </lineage>
</organism>
<protein>
    <submittedName>
        <fullName evidence="1">Uncharacterized protein</fullName>
    </submittedName>
</protein>
<keyword evidence="2" id="KW-1185">Reference proteome</keyword>
<evidence type="ECO:0000313" key="2">
    <source>
        <dbReference type="Proteomes" id="UP001589647"/>
    </source>
</evidence>
<sequence>MVSLPFGDETRNQAVHWSEIQYEHINFLAATPSLALMSAPSCAPFHDLPVSAG</sequence>
<accession>A0ABV5IU71</accession>
<comment type="caution">
    <text evidence="1">The sequence shown here is derived from an EMBL/GenBank/DDBJ whole genome shotgun (WGS) entry which is preliminary data.</text>
</comment>
<dbReference type="Proteomes" id="UP001589647">
    <property type="component" value="Unassembled WGS sequence"/>
</dbReference>
<dbReference type="RefSeq" id="WP_189652654.1">
    <property type="nucleotide sequence ID" value="NZ_BMRC01000030.1"/>
</dbReference>
<reference evidence="1 2" key="1">
    <citation type="submission" date="2024-09" db="EMBL/GenBank/DDBJ databases">
        <authorList>
            <person name="Sun Q."/>
            <person name="Mori K."/>
        </authorList>
    </citation>
    <scope>NUCLEOTIDE SEQUENCE [LARGE SCALE GENOMIC DNA]</scope>
    <source>
        <strain evidence="1 2">CCM 3426</strain>
    </source>
</reference>
<name>A0ABV5IU71_9ACTN</name>
<proteinExistence type="predicted"/>